<protein>
    <submittedName>
        <fullName evidence="7">DNA-binding response regulator</fullName>
    </submittedName>
</protein>
<feature type="domain" description="HTH luxR-type" evidence="4">
    <location>
        <begin position="150"/>
        <end position="215"/>
    </location>
</feature>
<dbReference type="GO" id="GO:0000160">
    <property type="term" value="P:phosphorelay signal transduction system"/>
    <property type="evidence" value="ECO:0007669"/>
    <property type="project" value="InterPro"/>
</dbReference>
<dbReference type="Pfam" id="PF00072">
    <property type="entry name" value="Response_reg"/>
    <property type="match status" value="1"/>
</dbReference>
<dbReference type="InterPro" id="IPR039420">
    <property type="entry name" value="WalR-like"/>
</dbReference>
<feature type="domain" description="Response regulatory" evidence="5">
    <location>
        <begin position="3"/>
        <end position="119"/>
    </location>
</feature>
<dbReference type="CDD" id="cd06170">
    <property type="entry name" value="LuxR_C_like"/>
    <property type="match status" value="1"/>
</dbReference>
<sequence>MIRTLIVDDDPFVRMSLQTILEAQDDVEVCALGGDGDEAAELFERERPDVLLMDIQMPGSAGLDAAERILAAHPSARIVFLTTFSDDEYIVRALRLGAKGYLIKQEVATIAPALRTVMAGQSVLGSEVLDRMDALVHRGAAAAPPAPAAASELNDDLTERERAIVELVAEGLDNKEIAAKLYLSEGTVRNHISAILQKLDLKNRTQLVVRYYRDR</sequence>
<reference evidence="7" key="3">
    <citation type="journal article" date="2019" name="Microbiol. Resour. Announc.">
        <title>Draft Genome Sequences of Type Strains of Gordonibacter faecihominis, Paraeggerthella hongkongensis, Parvibacter caecicola,Slackia equolifaciens, Slackia faecicanis, and Slackia isoflavoniconvertens.</title>
        <authorList>
            <person name="Danylec N."/>
            <person name="Stoll D.A."/>
            <person name="Dotsch A."/>
            <person name="Huch M."/>
        </authorList>
    </citation>
    <scope>NUCLEOTIDE SEQUENCE</scope>
    <source>
        <strain evidence="7">DSM 16107</strain>
    </source>
</reference>
<dbReference type="PANTHER" id="PTHR43214">
    <property type="entry name" value="TWO-COMPONENT RESPONSE REGULATOR"/>
    <property type="match status" value="1"/>
</dbReference>
<dbReference type="GO" id="GO:0003677">
    <property type="term" value="F:DNA binding"/>
    <property type="evidence" value="ECO:0007669"/>
    <property type="project" value="UniProtKB-KW"/>
</dbReference>
<proteinExistence type="predicted"/>
<dbReference type="InterPro" id="IPR000792">
    <property type="entry name" value="Tscrpt_reg_LuxR_C"/>
</dbReference>
<dbReference type="InterPro" id="IPR001789">
    <property type="entry name" value="Sig_transdc_resp-reg_receiver"/>
</dbReference>
<dbReference type="SMART" id="SM00421">
    <property type="entry name" value="HTH_LUXR"/>
    <property type="match status" value="1"/>
</dbReference>
<gene>
    <name evidence="6" type="ORF">C1876_11270</name>
    <name evidence="7" type="ORF">DMP09_16315</name>
</gene>
<reference evidence="6 8" key="1">
    <citation type="journal article" date="2018" name="Elife">
        <title>Discovery and characterization of a prevalent human gut bacterial enzyme sufficient for the inactivation of a family of plant toxins.</title>
        <authorList>
            <person name="Koppel N."/>
            <person name="Bisanz J.E."/>
            <person name="Pandelia M.E."/>
            <person name="Turnbaugh P.J."/>
            <person name="Balskus E.P."/>
        </authorList>
    </citation>
    <scope>NUCLEOTIDE SEQUENCE [LARGE SCALE GENOMIC DNA]</scope>
    <source>
        <strain evidence="6 8">DSM 16107</strain>
    </source>
</reference>
<dbReference type="GO" id="GO:0006355">
    <property type="term" value="P:regulation of DNA-templated transcription"/>
    <property type="evidence" value="ECO:0007669"/>
    <property type="project" value="InterPro"/>
</dbReference>
<dbReference type="CDD" id="cd17535">
    <property type="entry name" value="REC_NarL-like"/>
    <property type="match status" value="1"/>
</dbReference>
<evidence type="ECO:0000313" key="6">
    <source>
        <dbReference type="EMBL" id="RDB67993.1"/>
    </source>
</evidence>
<dbReference type="SUPFAM" id="SSF46894">
    <property type="entry name" value="C-terminal effector domain of the bipartite response regulators"/>
    <property type="match status" value="1"/>
</dbReference>
<dbReference type="EMBL" id="QICC01000117">
    <property type="protein sequence ID" value="RNM39629.1"/>
    <property type="molecule type" value="Genomic_DNA"/>
</dbReference>
<dbReference type="InterPro" id="IPR011006">
    <property type="entry name" value="CheY-like_superfamily"/>
</dbReference>
<dbReference type="EMBL" id="PPTT01000019">
    <property type="protein sequence ID" value="RDB67993.1"/>
    <property type="molecule type" value="Genomic_DNA"/>
</dbReference>
<dbReference type="PRINTS" id="PR00038">
    <property type="entry name" value="HTHLUXR"/>
</dbReference>
<comment type="caution">
    <text evidence="7">The sequence shown here is derived from an EMBL/GenBank/DDBJ whole genome shotgun (WGS) entry which is preliminary data.</text>
</comment>
<dbReference type="Proteomes" id="UP000253817">
    <property type="component" value="Unassembled WGS sequence"/>
</dbReference>
<feature type="modified residue" description="4-aspartylphosphate" evidence="3">
    <location>
        <position position="54"/>
    </location>
</feature>
<reference evidence="9" key="2">
    <citation type="submission" date="2018-05" db="EMBL/GenBank/DDBJ databases">
        <title>Genome Sequencing of selected type strains of the family Eggerthellaceae.</title>
        <authorList>
            <person name="Danylec N."/>
            <person name="Stoll D.A."/>
            <person name="Doetsch A."/>
            <person name="Huch M."/>
        </authorList>
    </citation>
    <scope>NUCLEOTIDE SEQUENCE [LARGE SCALE GENOMIC DNA]</scope>
    <source>
        <strain evidence="9">DSM 16107</strain>
    </source>
</reference>
<organism evidence="7 9">
    <name type="scientific">Eggerthella sinensis</name>
    <dbReference type="NCBI Taxonomy" id="242230"/>
    <lineage>
        <taxon>Bacteria</taxon>
        <taxon>Bacillati</taxon>
        <taxon>Actinomycetota</taxon>
        <taxon>Coriobacteriia</taxon>
        <taxon>Eggerthellales</taxon>
        <taxon>Eggerthellaceae</taxon>
        <taxon>Eggerthella</taxon>
    </lineage>
</organism>
<dbReference type="PROSITE" id="PS50043">
    <property type="entry name" value="HTH_LUXR_2"/>
    <property type="match status" value="1"/>
</dbReference>
<keyword evidence="8" id="KW-1185">Reference proteome</keyword>
<dbReference type="Pfam" id="PF00196">
    <property type="entry name" value="GerE"/>
    <property type="match status" value="1"/>
</dbReference>
<evidence type="ECO:0000313" key="8">
    <source>
        <dbReference type="Proteomes" id="UP000253817"/>
    </source>
</evidence>
<dbReference type="OrthoDB" id="9808843at2"/>
<dbReference type="Proteomes" id="UP000270112">
    <property type="component" value="Unassembled WGS sequence"/>
</dbReference>
<dbReference type="SUPFAM" id="SSF52172">
    <property type="entry name" value="CheY-like"/>
    <property type="match status" value="1"/>
</dbReference>
<evidence type="ECO:0000259" key="5">
    <source>
        <dbReference type="PROSITE" id="PS50110"/>
    </source>
</evidence>
<dbReference type="InterPro" id="IPR016032">
    <property type="entry name" value="Sig_transdc_resp-reg_C-effctor"/>
</dbReference>
<evidence type="ECO:0000256" key="3">
    <source>
        <dbReference type="PROSITE-ProRule" id="PRU00169"/>
    </source>
</evidence>
<keyword evidence="1 3" id="KW-0597">Phosphoprotein</keyword>
<evidence type="ECO:0000313" key="7">
    <source>
        <dbReference type="EMBL" id="RNM39629.1"/>
    </source>
</evidence>
<accession>A0A3N0IRI9</accession>
<keyword evidence="2 7" id="KW-0238">DNA-binding</keyword>
<dbReference type="RefSeq" id="WP_114546827.1">
    <property type="nucleotide sequence ID" value="NZ_PPTT01000019.1"/>
</dbReference>
<dbReference type="InterPro" id="IPR058245">
    <property type="entry name" value="NreC/VraR/RcsB-like_REC"/>
</dbReference>
<evidence type="ECO:0000256" key="2">
    <source>
        <dbReference type="ARBA" id="ARBA00023125"/>
    </source>
</evidence>
<dbReference type="PROSITE" id="PS50110">
    <property type="entry name" value="RESPONSE_REGULATORY"/>
    <property type="match status" value="1"/>
</dbReference>
<evidence type="ECO:0000256" key="1">
    <source>
        <dbReference type="ARBA" id="ARBA00022553"/>
    </source>
</evidence>
<dbReference type="PROSITE" id="PS00622">
    <property type="entry name" value="HTH_LUXR_1"/>
    <property type="match status" value="1"/>
</dbReference>
<dbReference type="SMART" id="SM00448">
    <property type="entry name" value="REC"/>
    <property type="match status" value="1"/>
</dbReference>
<dbReference type="Gene3D" id="3.40.50.2300">
    <property type="match status" value="1"/>
</dbReference>
<evidence type="ECO:0000259" key="4">
    <source>
        <dbReference type="PROSITE" id="PS50043"/>
    </source>
</evidence>
<dbReference type="AlphaFoldDB" id="A0A3N0IRI9"/>
<name>A0A3N0IRI9_9ACTN</name>
<evidence type="ECO:0000313" key="9">
    <source>
        <dbReference type="Proteomes" id="UP000270112"/>
    </source>
</evidence>